<keyword evidence="3 7" id="KW-0547">Nucleotide-binding</keyword>
<dbReference type="InterPro" id="IPR042109">
    <property type="entry name" value="Adenylosuccinate_synth_dom1"/>
</dbReference>
<dbReference type="Gene3D" id="1.10.300.10">
    <property type="entry name" value="Adenylosuccinate Synthetase, subunit A, domain 2"/>
    <property type="match status" value="1"/>
</dbReference>
<feature type="active site" description="Proton donor" evidence="7">
    <location>
        <position position="49"/>
    </location>
</feature>
<feature type="binding site" description="in other chain" evidence="7">
    <location>
        <begin position="46"/>
        <end position="49"/>
    </location>
    <ligand>
        <name>IMP</name>
        <dbReference type="ChEBI" id="CHEBI:58053"/>
        <note>ligand shared between dimeric partners</note>
    </ligand>
</feature>
<dbReference type="InterPro" id="IPR042111">
    <property type="entry name" value="Adenylosuccinate_synth_dom3"/>
</dbReference>
<name>A0A2M7RG95_9BACT</name>
<evidence type="ECO:0000256" key="1">
    <source>
        <dbReference type="ARBA" id="ARBA00022598"/>
    </source>
</evidence>
<evidence type="ECO:0000256" key="5">
    <source>
        <dbReference type="ARBA" id="ARBA00022842"/>
    </source>
</evidence>
<feature type="binding site" evidence="7">
    <location>
        <begin position="48"/>
        <end position="50"/>
    </location>
    <ligand>
        <name>GTP</name>
        <dbReference type="ChEBI" id="CHEBI:37565"/>
    </ligand>
</feature>
<dbReference type="SUPFAM" id="SSF52540">
    <property type="entry name" value="P-loop containing nucleoside triphosphate hydrolases"/>
    <property type="match status" value="1"/>
</dbReference>
<keyword evidence="1 7" id="KW-0436">Ligase</keyword>
<dbReference type="Proteomes" id="UP000230779">
    <property type="component" value="Unassembled WGS sequence"/>
</dbReference>
<evidence type="ECO:0000256" key="3">
    <source>
        <dbReference type="ARBA" id="ARBA00022741"/>
    </source>
</evidence>
<comment type="catalytic activity">
    <reaction evidence="7">
        <text>IMP + L-aspartate + GTP = N(6)-(1,2-dicarboxyethyl)-AMP + GDP + phosphate + 2 H(+)</text>
        <dbReference type="Rhea" id="RHEA:15753"/>
        <dbReference type="ChEBI" id="CHEBI:15378"/>
        <dbReference type="ChEBI" id="CHEBI:29991"/>
        <dbReference type="ChEBI" id="CHEBI:37565"/>
        <dbReference type="ChEBI" id="CHEBI:43474"/>
        <dbReference type="ChEBI" id="CHEBI:57567"/>
        <dbReference type="ChEBI" id="CHEBI:58053"/>
        <dbReference type="ChEBI" id="CHEBI:58189"/>
        <dbReference type="EC" id="6.3.4.4"/>
    </reaction>
</comment>
<accession>A0A2M7RG95</accession>
<keyword evidence="7" id="KW-0963">Cytoplasm</keyword>
<dbReference type="PANTHER" id="PTHR11846:SF0">
    <property type="entry name" value="ADENYLOSUCCINATE SYNTHETASE"/>
    <property type="match status" value="1"/>
</dbReference>
<keyword evidence="2 7" id="KW-0479">Metal-binding</keyword>
<protein>
    <recommendedName>
        <fullName evidence="7">Adenylosuccinate synthetase</fullName>
        <shortName evidence="7">AMPSase</shortName>
        <shortName evidence="7">AdSS</shortName>
        <ecNumber evidence="7">6.3.4.4</ecNumber>
    </recommendedName>
    <alternativeName>
        <fullName evidence="7">IMP--aspartate ligase</fullName>
    </alternativeName>
</protein>
<feature type="binding site" evidence="7">
    <location>
        <position position="19"/>
    </location>
    <ligand>
        <name>Mg(2+)</name>
        <dbReference type="ChEBI" id="CHEBI:18420"/>
    </ligand>
</feature>
<comment type="function">
    <text evidence="7">Plays an important role in the de novo pathway of purine nucleotide biosynthesis. Catalyzes the first committed step in the biosynthesis of AMP from IMP.</text>
</comment>
<comment type="subcellular location">
    <subcellularLocation>
        <location evidence="7">Cytoplasm</location>
    </subcellularLocation>
</comment>
<feature type="binding site" evidence="7">
    <location>
        <position position="48"/>
    </location>
    <ligand>
        <name>Mg(2+)</name>
        <dbReference type="ChEBI" id="CHEBI:18420"/>
    </ligand>
</feature>
<feature type="binding site" evidence="7">
    <location>
        <begin position="318"/>
        <end position="324"/>
    </location>
    <ligand>
        <name>substrate</name>
    </ligand>
</feature>
<dbReference type="InterPro" id="IPR027417">
    <property type="entry name" value="P-loop_NTPase"/>
</dbReference>
<dbReference type="GO" id="GO:0005737">
    <property type="term" value="C:cytoplasm"/>
    <property type="evidence" value="ECO:0007669"/>
    <property type="project" value="UniProtKB-SubCell"/>
</dbReference>
<keyword evidence="4 7" id="KW-0658">Purine biosynthesis</keyword>
<proteinExistence type="inferred from homology"/>
<dbReference type="GO" id="GO:0005525">
    <property type="term" value="F:GTP binding"/>
    <property type="evidence" value="ECO:0007669"/>
    <property type="project" value="UniProtKB-UniRule"/>
</dbReference>
<evidence type="ECO:0000256" key="2">
    <source>
        <dbReference type="ARBA" id="ARBA00022723"/>
    </source>
</evidence>
<dbReference type="SMART" id="SM00788">
    <property type="entry name" value="Adenylsucc_synt"/>
    <property type="match status" value="1"/>
</dbReference>
<dbReference type="UniPathway" id="UPA00075">
    <property type="reaction ID" value="UER00335"/>
</dbReference>
<feature type="binding site" evidence="7">
    <location>
        <begin position="434"/>
        <end position="436"/>
    </location>
    <ligand>
        <name>GTP</name>
        <dbReference type="ChEBI" id="CHEBI:37565"/>
    </ligand>
</feature>
<dbReference type="Gene3D" id="3.90.170.10">
    <property type="entry name" value="Adenylosuccinate Synthetase, subunit A, domain 3"/>
    <property type="match status" value="1"/>
</dbReference>
<feature type="binding site" evidence="7">
    <location>
        <begin position="350"/>
        <end position="352"/>
    </location>
    <ligand>
        <name>GTP</name>
        <dbReference type="ChEBI" id="CHEBI:37565"/>
    </ligand>
</feature>
<evidence type="ECO:0000256" key="4">
    <source>
        <dbReference type="ARBA" id="ARBA00022755"/>
    </source>
</evidence>
<comment type="subunit">
    <text evidence="7">Homodimer.</text>
</comment>
<dbReference type="PANTHER" id="PTHR11846">
    <property type="entry name" value="ADENYLOSUCCINATE SYNTHETASE"/>
    <property type="match status" value="1"/>
</dbReference>
<organism evidence="8 9">
    <name type="scientific">Candidatus Kerfeldbacteria bacterium CG_4_10_14_0_8_um_filter_42_10</name>
    <dbReference type="NCBI Taxonomy" id="2014248"/>
    <lineage>
        <taxon>Bacteria</taxon>
        <taxon>Candidatus Kerfeldiibacteriota</taxon>
    </lineage>
</organism>
<evidence type="ECO:0000256" key="7">
    <source>
        <dbReference type="HAMAP-Rule" id="MF_00011"/>
    </source>
</evidence>
<evidence type="ECO:0000313" key="8">
    <source>
        <dbReference type="EMBL" id="PIY95753.1"/>
    </source>
</evidence>
<dbReference type="EMBL" id="PFMD01000069">
    <property type="protein sequence ID" value="PIY95753.1"/>
    <property type="molecule type" value="Genomic_DNA"/>
</dbReference>
<dbReference type="GO" id="GO:0044208">
    <property type="term" value="P:'de novo' AMP biosynthetic process"/>
    <property type="evidence" value="ECO:0007669"/>
    <property type="project" value="UniProtKB-UniRule"/>
</dbReference>
<feature type="binding site" description="in other chain" evidence="7">
    <location>
        <position position="146"/>
    </location>
    <ligand>
        <name>IMP</name>
        <dbReference type="ChEBI" id="CHEBI:58053"/>
        <note>ligand shared between dimeric partners</note>
    </ligand>
</feature>
<evidence type="ECO:0000256" key="6">
    <source>
        <dbReference type="ARBA" id="ARBA00023134"/>
    </source>
</evidence>
<comment type="caution">
    <text evidence="8">The sequence shown here is derived from an EMBL/GenBank/DDBJ whole genome shotgun (WGS) entry which is preliminary data.</text>
</comment>
<comment type="pathway">
    <text evidence="7">Purine metabolism; AMP biosynthesis via de novo pathway; AMP from IMP: step 1/2.</text>
</comment>
<feature type="binding site" description="in other chain" evidence="7">
    <location>
        <position position="240"/>
    </location>
    <ligand>
        <name>IMP</name>
        <dbReference type="ChEBI" id="CHEBI:58053"/>
        <note>ligand shared between dimeric partners</note>
    </ligand>
</feature>
<feature type="active site" description="Proton acceptor" evidence="7">
    <location>
        <position position="19"/>
    </location>
</feature>
<comment type="caution">
    <text evidence="7">Lacks conserved residue(s) required for the propagation of feature annotation.</text>
</comment>
<feature type="binding site" evidence="7">
    <location>
        <position position="160"/>
    </location>
    <ligand>
        <name>IMP</name>
        <dbReference type="ChEBI" id="CHEBI:58053"/>
        <note>ligand shared between dimeric partners</note>
    </ligand>
</feature>
<dbReference type="InterPro" id="IPR001114">
    <property type="entry name" value="Adenylosuccinate_synthetase"/>
</dbReference>
<comment type="similarity">
    <text evidence="7">Belongs to the adenylosuccinate synthetase family.</text>
</comment>
<dbReference type="HAMAP" id="MF_00011">
    <property type="entry name" value="Adenylosucc_synth"/>
    <property type="match status" value="1"/>
</dbReference>
<feature type="binding site" evidence="7">
    <location>
        <position position="324"/>
    </location>
    <ligand>
        <name>GTP</name>
        <dbReference type="ChEBI" id="CHEBI:37565"/>
    </ligand>
</feature>
<sequence length="444" mass="48247">MEGGLNVPVEFVVCTQRGDTGKGRIVDHKLSSGRFRWNVRSKGGNNAGHTVKVGDQTIILHLIPSGVLHSNVQLGLGQGMVIDPFALFQEVDELKTHGIELEDRLWVSLGAKLVMPWDITLDVAMDKARAAAQGREVKTGGGIGTTCRGIGPAYAHAASRDSLTVAHLLDPEILRQRLKVVVPIINRELKAFDCPETSVSEALNRCAPLRHRLCKIARPLHLGLANSLEKGEWVLAEGAQGRFLSVDCGVSYPYCTSSVTTANGVFSGLGLPLKKEWLGPIVGIVKAYQTAVGNHPMPTLIGGEREEGIRQRGKEFGATTGRPRHCCWINALELRNGVWANGCTEIVVTKLDVLDEEPDIPIACALELDGHTIMELPDTAVEYFRCKPVYNSHVSPGWLTSIQQARRIGDLPANARDYLAVLERIADVPITGVSVGPERDQFCT</sequence>
<dbReference type="GO" id="GO:0046040">
    <property type="term" value="P:IMP metabolic process"/>
    <property type="evidence" value="ECO:0007669"/>
    <property type="project" value="TreeGrafter"/>
</dbReference>
<feature type="binding site" description="in other chain" evidence="7">
    <location>
        <position position="256"/>
    </location>
    <ligand>
        <name>IMP</name>
        <dbReference type="ChEBI" id="CHEBI:58053"/>
        <note>ligand shared between dimeric partners</note>
    </ligand>
</feature>
<comment type="cofactor">
    <cofactor evidence="7">
        <name>Mg(2+)</name>
        <dbReference type="ChEBI" id="CHEBI:18420"/>
    </cofactor>
    <text evidence="7">Binds 1 Mg(2+) ion per subunit.</text>
</comment>
<keyword evidence="6 7" id="KW-0342">GTP-binding</keyword>
<dbReference type="EC" id="6.3.4.4" evidence="7"/>
<gene>
    <name evidence="7" type="primary">purA</name>
    <name evidence="8" type="ORF">COY66_06040</name>
</gene>
<reference evidence="8 9" key="1">
    <citation type="submission" date="2017-09" db="EMBL/GenBank/DDBJ databases">
        <title>Depth-based differentiation of microbial function through sediment-hosted aquifers and enrichment of novel symbionts in the deep terrestrial subsurface.</title>
        <authorList>
            <person name="Probst A.J."/>
            <person name="Ladd B."/>
            <person name="Jarett J.K."/>
            <person name="Geller-Mcgrath D.E."/>
            <person name="Sieber C.M."/>
            <person name="Emerson J.B."/>
            <person name="Anantharaman K."/>
            <person name="Thomas B.C."/>
            <person name="Malmstrom R."/>
            <person name="Stieglmeier M."/>
            <person name="Klingl A."/>
            <person name="Woyke T."/>
            <person name="Ryan C.M."/>
            <person name="Banfield J.F."/>
        </authorList>
    </citation>
    <scope>NUCLEOTIDE SEQUENCE [LARGE SCALE GENOMIC DNA]</scope>
    <source>
        <strain evidence="8">CG_4_10_14_0_8_um_filter_42_10</strain>
    </source>
</reference>
<dbReference type="GO" id="GO:0004019">
    <property type="term" value="F:adenylosuccinate synthase activity"/>
    <property type="evidence" value="ECO:0007669"/>
    <property type="project" value="UniProtKB-UniRule"/>
</dbReference>
<evidence type="ECO:0000313" key="9">
    <source>
        <dbReference type="Proteomes" id="UP000230779"/>
    </source>
</evidence>
<dbReference type="Pfam" id="PF00709">
    <property type="entry name" value="Adenylsucc_synt"/>
    <property type="match status" value="1"/>
</dbReference>
<dbReference type="GO" id="GO:0000287">
    <property type="term" value="F:magnesium ion binding"/>
    <property type="evidence" value="ECO:0007669"/>
    <property type="project" value="UniProtKB-UniRule"/>
</dbReference>
<keyword evidence="5 7" id="KW-0460">Magnesium</keyword>
<feature type="binding site" description="in other chain" evidence="7">
    <location>
        <position position="322"/>
    </location>
    <ligand>
        <name>IMP</name>
        <dbReference type="ChEBI" id="CHEBI:58053"/>
        <note>ligand shared between dimeric partners</note>
    </ligand>
</feature>
<dbReference type="InterPro" id="IPR042110">
    <property type="entry name" value="Adenylosuccinate_synth_dom2"/>
</dbReference>
<dbReference type="Gene3D" id="3.40.440.10">
    <property type="entry name" value="Adenylosuccinate Synthetase, subunit A, domain 1"/>
    <property type="match status" value="1"/>
</dbReference>
<dbReference type="AlphaFoldDB" id="A0A2M7RG95"/>